<sequence length="81" mass="9350">MLYAPSIGQWWNDQSVELVEIDGDVFALNSHEWNGESYNKSWKCIGELHTDASNELYDITPIFELDVEDDPIIVGYNMRVI</sequence>
<dbReference type="AlphaFoldDB" id="A0AB73R5W0"/>
<accession>A0AB73R5W0</accession>
<dbReference type="Proteomes" id="UP000220969">
    <property type="component" value="Unassembled WGS sequence"/>
</dbReference>
<proteinExistence type="predicted"/>
<comment type="caution">
    <text evidence="1">The sequence shown here is derived from an EMBL/GenBank/DDBJ whole genome shotgun (WGS) entry which is preliminary data.</text>
</comment>
<reference evidence="1" key="1">
    <citation type="submission" date="2017-09" db="EMBL/GenBank/DDBJ databases">
        <title>Large-scale bioinformatics analysis of Bacillus genomes uncovers conserved roles of natural products in bacterial physiology.</title>
        <authorList>
            <consortium name="Agbiome Team Llc"/>
            <person name="Bleich R.M."/>
            <person name="Kirk G.J."/>
            <person name="Santa Maria K.C."/>
            <person name="Allen S.E."/>
            <person name="Farag S."/>
            <person name="Shank E.A."/>
            <person name="Bowers A."/>
        </authorList>
    </citation>
    <scope>NUCLEOTIDE SEQUENCE</scope>
    <source>
        <strain evidence="1">AFS005430</strain>
    </source>
</reference>
<organism evidence="1">
    <name type="scientific">Bacillus toyonensis</name>
    <dbReference type="NCBI Taxonomy" id="155322"/>
    <lineage>
        <taxon>Bacteria</taxon>
        <taxon>Bacillati</taxon>
        <taxon>Bacillota</taxon>
        <taxon>Bacilli</taxon>
        <taxon>Bacillales</taxon>
        <taxon>Bacillaceae</taxon>
        <taxon>Bacillus</taxon>
        <taxon>Bacillus cereus group</taxon>
    </lineage>
</organism>
<evidence type="ECO:0000313" key="1">
    <source>
        <dbReference type="EMBL" id="PEI83408.1"/>
    </source>
</evidence>
<protein>
    <submittedName>
        <fullName evidence="1">Uncharacterized protein</fullName>
    </submittedName>
</protein>
<name>A0AB73R5W0_9BACI</name>
<dbReference type="EMBL" id="NUEH01000055">
    <property type="protein sequence ID" value="PEI83408.1"/>
    <property type="molecule type" value="Genomic_DNA"/>
</dbReference>
<gene>
    <name evidence="1" type="ORF">CN678_24095</name>
</gene>